<proteinExistence type="predicted"/>
<evidence type="ECO:0000313" key="2">
    <source>
        <dbReference type="EMBL" id="KAF0029753.1"/>
    </source>
</evidence>
<dbReference type="AlphaFoldDB" id="A0A6A4S5T2"/>
<sequence>MSTTSIYLHSVLQRKASGAVAGADAFTGQSQLPANMSASGDEPRPRHGTKLKPNCIDTLTFFRVVPENVLTGLGVDRCRSRRRAVRSAPQHRTCPVRSSLLLSCVRPLVSADAAFEAARIFKL</sequence>
<evidence type="ECO:0000256" key="1">
    <source>
        <dbReference type="SAM" id="MobiDB-lite"/>
    </source>
</evidence>
<comment type="caution">
    <text evidence="2">The sequence shown here is derived from an EMBL/GenBank/DDBJ whole genome shotgun (WGS) entry which is preliminary data.</text>
</comment>
<dbReference type="Proteomes" id="UP000438429">
    <property type="component" value="Unassembled WGS sequence"/>
</dbReference>
<protein>
    <submittedName>
        <fullName evidence="2">Uncharacterized protein</fullName>
    </submittedName>
</protein>
<feature type="region of interest" description="Disordered" evidence="1">
    <location>
        <begin position="31"/>
        <end position="50"/>
    </location>
</feature>
<name>A0A6A4S5T2_SCOMX</name>
<evidence type="ECO:0000313" key="3">
    <source>
        <dbReference type="Proteomes" id="UP000438429"/>
    </source>
</evidence>
<reference evidence="2 3" key="1">
    <citation type="submission" date="2019-06" db="EMBL/GenBank/DDBJ databases">
        <title>Draft genomes of female and male turbot (Scophthalmus maximus).</title>
        <authorList>
            <person name="Xu H."/>
            <person name="Xu X.-W."/>
            <person name="Shao C."/>
            <person name="Chen S."/>
        </authorList>
    </citation>
    <scope>NUCLEOTIDE SEQUENCE [LARGE SCALE GENOMIC DNA]</scope>
    <source>
        <strain evidence="2">Ysfricsl-2016a</strain>
        <tissue evidence="2">Blood</tissue>
    </source>
</reference>
<dbReference type="EMBL" id="VEVO01000016">
    <property type="protein sequence ID" value="KAF0029753.1"/>
    <property type="molecule type" value="Genomic_DNA"/>
</dbReference>
<organism evidence="2 3">
    <name type="scientific">Scophthalmus maximus</name>
    <name type="common">Turbot</name>
    <name type="synonym">Psetta maxima</name>
    <dbReference type="NCBI Taxonomy" id="52904"/>
    <lineage>
        <taxon>Eukaryota</taxon>
        <taxon>Metazoa</taxon>
        <taxon>Chordata</taxon>
        <taxon>Craniata</taxon>
        <taxon>Vertebrata</taxon>
        <taxon>Euteleostomi</taxon>
        <taxon>Actinopterygii</taxon>
        <taxon>Neopterygii</taxon>
        <taxon>Teleostei</taxon>
        <taxon>Neoteleostei</taxon>
        <taxon>Acanthomorphata</taxon>
        <taxon>Carangaria</taxon>
        <taxon>Pleuronectiformes</taxon>
        <taxon>Pleuronectoidei</taxon>
        <taxon>Scophthalmidae</taxon>
        <taxon>Scophthalmus</taxon>
    </lineage>
</organism>
<accession>A0A6A4S5T2</accession>
<gene>
    <name evidence="2" type="ORF">F2P81_018858</name>
</gene>